<dbReference type="PANTHER" id="PTHR47829">
    <property type="entry name" value="HYDROLASE, PUTATIVE (AFU_ORTHOLOGUE AFUA_1G12880)-RELATED"/>
    <property type="match status" value="1"/>
</dbReference>
<dbReference type="SUPFAM" id="SSF56112">
    <property type="entry name" value="Protein kinase-like (PK-like)"/>
    <property type="match status" value="1"/>
</dbReference>
<sequence>MPQPLGGTMTALLENGVPGLCGPVSISPLAGGRSNPTFLLDAANGRYVLRSRPVGVTFPWAHRIDREVRILTALEGSDIPVPPVLLHVDDPSHFGAPFYLMPLIDGAAEEDPALPALSPGQRASAYEQAIDILARLHRLSPGAIGLAGFGSSGDYNHRQLMRWSEQVAADGIVPPALLELGSLLSRILPSQSRTSIVHGDYRFGNLLLADGRVTAVLDWELSTLGDPFADLAYFLLAFELPHDNPILPGLAGRSRSGSGIPAPTALVERYCRATGFALPAAWQAYRAFALYRTAAIAHGVLHRNATGAIAPAMLRQLDVIAEAGLACLGLAPPAKG</sequence>
<evidence type="ECO:0000259" key="1">
    <source>
        <dbReference type="Pfam" id="PF01636"/>
    </source>
</evidence>
<evidence type="ECO:0000313" key="3">
    <source>
        <dbReference type="Proteomes" id="UP001500738"/>
    </source>
</evidence>
<dbReference type="Proteomes" id="UP001500738">
    <property type="component" value="Unassembled WGS sequence"/>
</dbReference>
<reference evidence="3" key="1">
    <citation type="journal article" date="2019" name="Int. J. Syst. Evol. Microbiol.">
        <title>The Global Catalogue of Microorganisms (GCM) 10K type strain sequencing project: providing services to taxonomists for standard genome sequencing and annotation.</title>
        <authorList>
            <consortium name="The Broad Institute Genomics Platform"/>
            <consortium name="The Broad Institute Genome Sequencing Center for Infectious Disease"/>
            <person name="Wu L."/>
            <person name="Ma J."/>
        </authorList>
    </citation>
    <scope>NUCLEOTIDE SEQUENCE [LARGE SCALE GENOMIC DNA]</scope>
    <source>
        <strain evidence="3">JCM 15910</strain>
    </source>
</reference>
<dbReference type="Pfam" id="PF01636">
    <property type="entry name" value="APH"/>
    <property type="match status" value="1"/>
</dbReference>
<keyword evidence="3" id="KW-1185">Reference proteome</keyword>
<dbReference type="Gene3D" id="3.90.1200.10">
    <property type="match status" value="1"/>
</dbReference>
<proteinExistence type="predicted"/>
<protein>
    <submittedName>
        <fullName evidence="2">Phosphotransferase</fullName>
    </submittedName>
</protein>
<dbReference type="RefSeq" id="WP_343827888.1">
    <property type="nucleotide sequence ID" value="NZ_BAAAFE010000007.1"/>
</dbReference>
<dbReference type="InterPro" id="IPR011009">
    <property type="entry name" value="Kinase-like_dom_sf"/>
</dbReference>
<dbReference type="EMBL" id="BAAAFE010000007">
    <property type="protein sequence ID" value="GAA0863799.1"/>
    <property type="molecule type" value="Genomic_DNA"/>
</dbReference>
<dbReference type="InterPro" id="IPR052898">
    <property type="entry name" value="ACAD10-like"/>
</dbReference>
<organism evidence="2 3">
    <name type="scientific">Sphingopyxis soli</name>
    <dbReference type="NCBI Taxonomy" id="592051"/>
    <lineage>
        <taxon>Bacteria</taxon>
        <taxon>Pseudomonadati</taxon>
        <taxon>Pseudomonadota</taxon>
        <taxon>Alphaproteobacteria</taxon>
        <taxon>Sphingomonadales</taxon>
        <taxon>Sphingomonadaceae</taxon>
        <taxon>Sphingopyxis</taxon>
    </lineage>
</organism>
<dbReference type="InterPro" id="IPR002575">
    <property type="entry name" value="Aminoglycoside_PTrfase"/>
</dbReference>
<dbReference type="PANTHER" id="PTHR47829:SF1">
    <property type="entry name" value="HAD FAMILY PHOSPHATASE"/>
    <property type="match status" value="1"/>
</dbReference>
<feature type="domain" description="Aminoglycoside phosphotransferase" evidence="1">
    <location>
        <begin position="26"/>
        <end position="280"/>
    </location>
</feature>
<dbReference type="CDD" id="cd05154">
    <property type="entry name" value="ACAD10_11_N-like"/>
    <property type="match status" value="1"/>
</dbReference>
<dbReference type="Gene3D" id="3.30.200.20">
    <property type="entry name" value="Phosphorylase Kinase, domain 1"/>
    <property type="match status" value="1"/>
</dbReference>
<accession>A0ABP3XDU0</accession>
<evidence type="ECO:0000313" key="2">
    <source>
        <dbReference type="EMBL" id="GAA0863799.1"/>
    </source>
</evidence>
<comment type="caution">
    <text evidence="2">The sequence shown here is derived from an EMBL/GenBank/DDBJ whole genome shotgun (WGS) entry which is preliminary data.</text>
</comment>
<gene>
    <name evidence="2" type="ORF">GCM10009115_15710</name>
</gene>
<name>A0ABP3XDU0_9SPHN</name>
<dbReference type="InterPro" id="IPR041726">
    <property type="entry name" value="ACAD10_11_N"/>
</dbReference>